<evidence type="ECO:0000313" key="2">
    <source>
        <dbReference type="Proteomes" id="UP000606935"/>
    </source>
</evidence>
<comment type="caution">
    <text evidence="1">The sequence shown here is derived from an EMBL/GenBank/DDBJ whole genome shotgun (WGS) entry which is preliminary data.</text>
</comment>
<dbReference type="AlphaFoldDB" id="A0A918DLJ8"/>
<reference evidence="1" key="1">
    <citation type="journal article" date="2014" name="Int. J. Syst. Evol. Microbiol.">
        <title>Complete genome sequence of Corynebacterium casei LMG S-19264T (=DSM 44701T), isolated from a smear-ripened cheese.</title>
        <authorList>
            <consortium name="US DOE Joint Genome Institute (JGI-PGF)"/>
            <person name="Walter F."/>
            <person name="Albersmeier A."/>
            <person name="Kalinowski J."/>
            <person name="Ruckert C."/>
        </authorList>
    </citation>
    <scope>NUCLEOTIDE SEQUENCE</scope>
    <source>
        <strain evidence="1">CGMCC 1.7086</strain>
    </source>
</reference>
<reference evidence="1" key="2">
    <citation type="submission" date="2020-09" db="EMBL/GenBank/DDBJ databases">
        <authorList>
            <person name="Sun Q."/>
            <person name="Zhou Y."/>
        </authorList>
    </citation>
    <scope>NUCLEOTIDE SEQUENCE</scope>
    <source>
        <strain evidence="1">CGMCC 1.7086</strain>
    </source>
</reference>
<name>A0A918DLJ8_9ALTE</name>
<dbReference type="RefSeq" id="WP_188695532.1">
    <property type="nucleotide sequence ID" value="NZ_BMLS01000003.1"/>
</dbReference>
<keyword evidence="2" id="KW-1185">Reference proteome</keyword>
<gene>
    <name evidence="1" type="ORF">GCM10010982_25160</name>
</gene>
<evidence type="ECO:0000313" key="1">
    <source>
        <dbReference type="EMBL" id="GGO70796.1"/>
    </source>
</evidence>
<dbReference type="EMBL" id="BMLS01000003">
    <property type="protein sequence ID" value="GGO70796.1"/>
    <property type="molecule type" value="Genomic_DNA"/>
</dbReference>
<accession>A0A918DLJ8</accession>
<sequence length="49" mass="5433">MQGARAVISNLKDKNDKLSLWAKGVLERRGYKRAIVALAAKHARIAWAS</sequence>
<proteinExistence type="predicted"/>
<protein>
    <recommendedName>
        <fullName evidence="3">Transposase</fullName>
    </recommendedName>
</protein>
<evidence type="ECO:0008006" key="3">
    <source>
        <dbReference type="Google" id="ProtNLM"/>
    </source>
</evidence>
<dbReference type="Proteomes" id="UP000606935">
    <property type="component" value="Unassembled WGS sequence"/>
</dbReference>
<organism evidence="1 2">
    <name type="scientific">Bowmanella pacifica</name>
    <dbReference type="NCBI Taxonomy" id="502051"/>
    <lineage>
        <taxon>Bacteria</taxon>
        <taxon>Pseudomonadati</taxon>
        <taxon>Pseudomonadota</taxon>
        <taxon>Gammaproteobacteria</taxon>
        <taxon>Alteromonadales</taxon>
        <taxon>Alteromonadaceae</taxon>
        <taxon>Bowmanella</taxon>
    </lineage>
</organism>